<dbReference type="Pfam" id="PF01443">
    <property type="entry name" value="Viral_helicase1"/>
    <property type="match status" value="1"/>
</dbReference>
<dbReference type="PROSITE" id="PS51743">
    <property type="entry name" value="ALPHAVIRUS_MT"/>
    <property type="match status" value="1"/>
</dbReference>
<dbReference type="GO" id="GO:0005524">
    <property type="term" value="F:ATP binding"/>
    <property type="evidence" value="ECO:0007669"/>
    <property type="project" value="InterPro"/>
</dbReference>
<name>A0A7U3MEV9_9VIRU</name>
<dbReference type="Gene3D" id="3.40.50.300">
    <property type="entry name" value="P-loop containing nucleotide triphosphate hydrolases"/>
    <property type="match status" value="2"/>
</dbReference>
<protein>
    <submittedName>
        <fullName evidence="2">RdRp</fullName>
    </submittedName>
</protein>
<reference evidence="2" key="1">
    <citation type="submission" date="2019-10" db="EMBL/GenBank/DDBJ databases">
        <title>The miscellaneous mycovirome associated to the plant pathogenic fungus Erysiphe necator.</title>
        <authorList>
            <person name="Rodriguez-Romero J."/>
            <person name="Chiapello M."/>
            <person name="Cordoba L."/>
            <person name="Turina M."/>
            <person name="Ayllon M.A."/>
        </authorList>
    </citation>
    <scope>NUCLEOTIDE SEQUENCE</scope>
    <source>
        <strain evidence="2">PMS-18_DN20391</strain>
    </source>
</reference>
<dbReference type="GO" id="GO:0016556">
    <property type="term" value="P:mRNA modification"/>
    <property type="evidence" value="ECO:0007669"/>
    <property type="project" value="InterPro"/>
</dbReference>
<dbReference type="GO" id="GO:0003723">
    <property type="term" value="F:RNA binding"/>
    <property type="evidence" value="ECO:0007669"/>
    <property type="project" value="InterPro"/>
</dbReference>
<organism evidence="2">
    <name type="scientific">Erysiphe necator associated ssRNA virus 2</name>
    <dbReference type="NCBI Taxonomy" id="2695360"/>
    <lineage>
        <taxon>Viruses</taxon>
        <taxon>Riboviria</taxon>
    </lineage>
</organism>
<dbReference type="InterPro" id="IPR027351">
    <property type="entry name" value="(+)RNA_virus_helicase_core_dom"/>
</dbReference>
<dbReference type="InterPro" id="IPR027417">
    <property type="entry name" value="P-loop_NTPase"/>
</dbReference>
<proteinExistence type="predicted"/>
<dbReference type="SUPFAM" id="SSF52540">
    <property type="entry name" value="P-loop containing nucleoside triphosphate hydrolases"/>
    <property type="match status" value="1"/>
</dbReference>
<accession>A0A7U3MEV9</accession>
<dbReference type="EMBL" id="MN558699">
    <property type="protein sequence ID" value="QHD64841.1"/>
    <property type="molecule type" value="Genomic_RNA"/>
</dbReference>
<dbReference type="Pfam" id="PF01660">
    <property type="entry name" value="Vmethyltransf"/>
    <property type="match status" value="1"/>
</dbReference>
<evidence type="ECO:0000259" key="1">
    <source>
        <dbReference type="PROSITE" id="PS51743"/>
    </source>
</evidence>
<dbReference type="GO" id="GO:0008174">
    <property type="term" value="F:mRNA methyltransferase activity"/>
    <property type="evidence" value="ECO:0007669"/>
    <property type="project" value="UniProtKB-UniRule"/>
</dbReference>
<feature type="domain" description="Alphavirus-like MT" evidence="1">
    <location>
        <begin position="122"/>
        <end position="322"/>
    </location>
</feature>
<dbReference type="InterPro" id="IPR002588">
    <property type="entry name" value="Alphavirus-like_MT_dom"/>
</dbReference>
<evidence type="ECO:0000313" key="2">
    <source>
        <dbReference type="EMBL" id="QHD64841.1"/>
    </source>
</evidence>
<sequence>MVVRVQRGAKEEGAESSASVQGNIYVDDAATHRNYTAEVVDRAVNDAFREADLDPETEEVMRKMLGADSTTSLARAYYHGVSTGAATKNRPFFEKRRMDIPYVLNEDQVTLLNEYAPDYKLRFYDGDSHDHPMAAACRLIDRQLINSRVPGHLKVSDVGAAIIPLITSGELGERVHACTPVVDAKDPQRRTLVKMRAKRIAADSTRSDSVRAAARAYLQQSESSICNRRVQDCDWSTPVITSIHVYDVPMRDWARIMYQKNASTVEGCILYPEDLMTAVCGEMPTAGARFEVDAAADEFRMGFINSPAWWYRHKLSEYIMYGVDQLLHYGGRVYSYKIVERRGDTIFFRILQSGADTPEPEHQHFRVPGIPMVKVNGFDLCQDEVTVRKAVRKVYTFPASLWVDMLGHAKDMIEKGDLSHEKLFNYYRTVAPRQSINAVVVSGGTTVAQMGDLLPLIVHVMLFASLEVATSAADTRYKVSDHMQSRQRHSETTVWKIARASFNVVCSAFTVWFYPVQQIAKWLDTSTDAAVAQYSYDWVYAPEFVEVSAKMILDCYYRDAHDVVAADIWSDQGRDMAPENLIAAVEGDPALANIVLNMLGDVLPKETCKSLAAAAVVQNEPSRLEVQAPIQPCKDASEHAVTGVISNDDLKFIDEEEELRRQSAIREAIIECDAEAAKCEAACADQYRAAFVGGRPNKRTLRERKEMYGDPDFWYLEDGIIVQSYLGADVADFRHAAVFVPGGVDGQRLHSVQEEEFKGMSMGEYVERVHYKIDADFTGYAYTNNSLLIYNSPAISEALETALSCSLDMRVTLYQGPPGCGKTTQIVNAATIEDMILVPVRKAAAETAQRLVDKDEQFRALVKNQVRTLDSYLVNYNRSKRLADFRPRRLLADEAFMAREGRWLAAAALMGVTEIFAYGDRLQIPHVPRAECPRSHISLRHQVVDESFITYRCPAQMVACWGHLYDHKVRSASAEEGVVQHVRDSSKLAIPKGCVMMGMFQADKKLLKEKYAAYGDSVQIMTVHESQGNTYDHVWLHRFDTRKRDDNFSLYDKPAYVLVAMSRNRKSFVYVAPIGIGDLVEKWIGIGRDPRRVAAAADIDSVGQSIEYM</sequence>
<dbReference type="GO" id="GO:0006396">
    <property type="term" value="P:RNA processing"/>
    <property type="evidence" value="ECO:0007669"/>
    <property type="project" value="InterPro"/>
</dbReference>